<keyword evidence="1" id="KW-0378">Hydrolase</keyword>
<dbReference type="Proteomes" id="UP000829398">
    <property type="component" value="Chromosome 1"/>
</dbReference>
<gene>
    <name evidence="1" type="ORF">KPL71_000107</name>
</gene>
<protein>
    <submittedName>
        <fullName evidence="1">Aspartyl protease family protein</fullName>
    </submittedName>
</protein>
<organism evidence="1 2">
    <name type="scientific">Citrus sinensis</name>
    <name type="common">Sweet orange</name>
    <name type="synonym">Citrus aurantium var. sinensis</name>
    <dbReference type="NCBI Taxonomy" id="2711"/>
    <lineage>
        <taxon>Eukaryota</taxon>
        <taxon>Viridiplantae</taxon>
        <taxon>Streptophyta</taxon>
        <taxon>Embryophyta</taxon>
        <taxon>Tracheophyta</taxon>
        <taxon>Spermatophyta</taxon>
        <taxon>Magnoliopsida</taxon>
        <taxon>eudicotyledons</taxon>
        <taxon>Gunneridae</taxon>
        <taxon>Pentapetalae</taxon>
        <taxon>rosids</taxon>
        <taxon>malvids</taxon>
        <taxon>Sapindales</taxon>
        <taxon>Rutaceae</taxon>
        <taxon>Aurantioideae</taxon>
        <taxon>Citrus</taxon>
    </lineage>
</organism>
<proteinExistence type="predicted"/>
<reference evidence="2" key="1">
    <citation type="journal article" date="2023" name="Hortic. Res.">
        <title>A chromosome-level phased genome enabling allele-level studies in sweet orange: a case study on citrus Huanglongbing tolerance.</title>
        <authorList>
            <person name="Wu B."/>
            <person name="Yu Q."/>
            <person name="Deng Z."/>
            <person name="Duan Y."/>
            <person name="Luo F."/>
            <person name="Gmitter F. Jr."/>
        </authorList>
    </citation>
    <scope>NUCLEOTIDE SEQUENCE [LARGE SCALE GENOMIC DNA]</scope>
    <source>
        <strain evidence="2">cv. Valencia</strain>
    </source>
</reference>
<keyword evidence="1" id="KW-0645">Protease</keyword>
<evidence type="ECO:0000313" key="1">
    <source>
        <dbReference type="EMBL" id="KAH9798680.1"/>
    </source>
</evidence>
<keyword evidence="2" id="KW-1185">Reference proteome</keyword>
<comment type="caution">
    <text evidence="1">The sequence shown here is derived from an EMBL/GenBank/DDBJ whole genome shotgun (WGS) entry which is preliminary data.</text>
</comment>
<evidence type="ECO:0000313" key="2">
    <source>
        <dbReference type="Proteomes" id="UP000829398"/>
    </source>
</evidence>
<accession>A0ACB8NM89</accession>
<name>A0ACB8NM89_CITSI</name>
<dbReference type="EMBL" id="CM039170">
    <property type="protein sequence ID" value="KAH9798680.1"/>
    <property type="molecule type" value="Genomic_DNA"/>
</dbReference>
<sequence>MAFLKIFLFAYLFCKCFCYCYALEARVTTESQHELQHLHTIQLSSLLPSSVCKPSTKANESDSSLKVVHRHGPCFKPNGEKGKWPSHTEILLQDQSRVNSIHSKLSAKTSARLDKMKEKGAATLPAIHGSVVGSGNYIVTVGIGTPKRKFSLIFDTGSDLTWTQCNIPGCASNKTCVYGIQYGDSSFSVGFFAKETLTLTSKDVFPKFLLGCGQNNRGLFRGAAGLLGLGRNKISLVYQTASKYKKRFSYCLPSSSSSTGHLTFGPGIKKSVKFTPLSSAFQGSSFYGLDMTGISVGGEKLPIATTVFSTPGTIIDSGTVITRLPPHAYTVLKTAFRQLMSKYPTAPAVSILDTCYDFSEHETITIPKISFFFNGGVEVDVDVTGIMFPIRASQVCLAFAGNSDPSDVGIFGNVQQHTLEVVYDVAHGQVGFAAGGCS</sequence>